<dbReference type="RefSeq" id="WP_166586189.1">
    <property type="nucleotide sequence ID" value="NZ_WWEO01000042.1"/>
</dbReference>
<dbReference type="Proteomes" id="UP000638732">
    <property type="component" value="Unassembled WGS sequence"/>
</dbReference>
<name>A0A966DUA3_9SPHI</name>
<dbReference type="EMBL" id="WWEO01000042">
    <property type="protein sequence ID" value="NCD70226.1"/>
    <property type="molecule type" value="Genomic_DNA"/>
</dbReference>
<keyword evidence="1" id="KW-0472">Membrane</keyword>
<protein>
    <submittedName>
        <fullName evidence="2">Uncharacterized protein</fullName>
    </submittedName>
</protein>
<evidence type="ECO:0000256" key="1">
    <source>
        <dbReference type="SAM" id="Phobius"/>
    </source>
</evidence>
<proteinExistence type="predicted"/>
<evidence type="ECO:0000313" key="3">
    <source>
        <dbReference type="Proteomes" id="UP000638732"/>
    </source>
</evidence>
<gene>
    <name evidence="2" type="ORF">GSY63_12730</name>
</gene>
<reference evidence="2" key="1">
    <citation type="submission" date="2020-01" db="EMBL/GenBank/DDBJ databases">
        <authorList>
            <person name="Seo Y.L."/>
        </authorList>
    </citation>
    <scope>NUCLEOTIDE SEQUENCE</scope>
    <source>
        <strain evidence="2">R11</strain>
    </source>
</reference>
<keyword evidence="1" id="KW-0812">Transmembrane</keyword>
<comment type="caution">
    <text evidence="2">The sequence shown here is derived from an EMBL/GenBank/DDBJ whole genome shotgun (WGS) entry which is preliminary data.</text>
</comment>
<accession>A0A966DUA3</accession>
<evidence type="ECO:0000313" key="2">
    <source>
        <dbReference type="EMBL" id="NCD70226.1"/>
    </source>
</evidence>
<feature type="transmembrane region" description="Helical" evidence="1">
    <location>
        <begin position="30"/>
        <end position="52"/>
    </location>
</feature>
<keyword evidence="3" id="KW-1185">Reference proteome</keyword>
<sequence>MSTLPLFLLNPGLVTNPVAGVSPPSDFLNDLIAISMVLFMLSVIVEKITALIRKYAPFKMGMWLSKRNVKFWQNIGKKSPLKQVPLKKIIEREVYSLSFIIGLFIAVTFRVDLFRMISAENAKDVLFWTKPKWDSYDGFWDTLLLVISLGLTGFFLTFGSKFFHDLLETLFQVRDVKQKLQDENTFNQGSIASFDEFFKTSYATMVDTAITQNQQLLTSPDMIGPPRHGKMLKNGQWVDCIEIHLTGAATGTIPPSVVATLNSGQKVSVPVNIISDIGTIKVLSSQGDTVDATTNPTYQGTICCRIVGPDTVKKLLTCSHVIVGGSGKNFFGAISPPIAAQVGGIAGAQFVWAQCDISHDMALLTAADNAFNYAIQPGKPRVLGAPDLMKTVTVVRQGGNTIKGKIVNYCVTDKIPIRYTEGFLGVINLIVLSNVTTNGDDVTYVTLTAGGDSGSAVYDTNNNPIGMIIAGDDKFSYALSLVSVLNSIQSTITT</sequence>
<dbReference type="AlphaFoldDB" id="A0A966DUA3"/>
<keyword evidence="1" id="KW-1133">Transmembrane helix</keyword>
<feature type="transmembrane region" description="Helical" evidence="1">
    <location>
        <begin position="138"/>
        <end position="158"/>
    </location>
</feature>
<feature type="transmembrane region" description="Helical" evidence="1">
    <location>
        <begin position="94"/>
        <end position="118"/>
    </location>
</feature>
<dbReference type="InterPro" id="IPR009003">
    <property type="entry name" value="Peptidase_S1_PA"/>
</dbReference>
<reference evidence="2" key="2">
    <citation type="submission" date="2020-10" db="EMBL/GenBank/DDBJ databases">
        <title>Mucilaginibacter sp. nov., isolated from soil.</title>
        <authorList>
            <person name="Jeon C.O."/>
        </authorList>
    </citation>
    <scope>NUCLEOTIDE SEQUENCE</scope>
    <source>
        <strain evidence="2">R11</strain>
    </source>
</reference>
<organism evidence="2 3">
    <name type="scientific">Mucilaginibacter agri</name>
    <dbReference type="NCBI Taxonomy" id="2695265"/>
    <lineage>
        <taxon>Bacteria</taxon>
        <taxon>Pseudomonadati</taxon>
        <taxon>Bacteroidota</taxon>
        <taxon>Sphingobacteriia</taxon>
        <taxon>Sphingobacteriales</taxon>
        <taxon>Sphingobacteriaceae</taxon>
        <taxon>Mucilaginibacter</taxon>
    </lineage>
</organism>
<dbReference type="SUPFAM" id="SSF50494">
    <property type="entry name" value="Trypsin-like serine proteases"/>
    <property type="match status" value="1"/>
</dbReference>